<evidence type="ECO:0000313" key="3">
    <source>
        <dbReference type="Proteomes" id="UP001291653"/>
    </source>
</evidence>
<accession>A0ABQ5NSQ1</accession>
<evidence type="ECO:0000256" key="1">
    <source>
        <dbReference type="SAM" id="SignalP"/>
    </source>
</evidence>
<dbReference type="Proteomes" id="UP001291653">
    <property type="component" value="Unassembled WGS sequence"/>
</dbReference>
<organism evidence="2 3">
    <name type="scientific">Streptomyces yaizuensis</name>
    <dbReference type="NCBI Taxonomy" id="2989713"/>
    <lineage>
        <taxon>Bacteria</taxon>
        <taxon>Bacillati</taxon>
        <taxon>Actinomycetota</taxon>
        <taxon>Actinomycetes</taxon>
        <taxon>Kitasatosporales</taxon>
        <taxon>Streptomycetaceae</taxon>
        <taxon>Streptomyces</taxon>
    </lineage>
</organism>
<feature type="chain" id="PRO_5047363034" evidence="1">
    <location>
        <begin position="30"/>
        <end position="309"/>
    </location>
</feature>
<gene>
    <name evidence="2" type="ORF">SYYSPA8_03875</name>
</gene>
<proteinExistence type="predicted"/>
<keyword evidence="3" id="KW-1185">Reference proteome</keyword>
<comment type="caution">
    <text evidence="2">The sequence shown here is derived from an EMBL/GenBank/DDBJ whole genome shotgun (WGS) entry which is preliminary data.</text>
</comment>
<evidence type="ECO:0000313" key="2">
    <source>
        <dbReference type="EMBL" id="GLF93394.1"/>
    </source>
</evidence>
<sequence length="309" mass="32047">MKTLRTGVRAAAVLVAALTCAAPAPSATAEDGWLPTGEGITHGLSGLAVAGATGDEADVLAVHDNKRTGEARVSRIRFAPGGPARAEERQWVGERLPVDLEALAEVPGRPGEFVAFESSGRGFHIRLEGASVRALREFTVPGVADGAHAENYEGFALVRRAGALAALWAHRGRDQEPAVVHLARLDWATLSFGPRTSHTVRVPYPGADVRHISDLEVSPAGEVLTSAASDPGDDGPFDSAVYAVGRVTGGLFLGPGFAPYPGPVLLEVFTGHKIEALACRGGVPDTVLGSDDENQGGSVRPAAFCANGR</sequence>
<keyword evidence="1" id="KW-0732">Signal</keyword>
<reference evidence="2 3" key="1">
    <citation type="submission" date="2022-10" db="EMBL/GenBank/DDBJ databases">
        <title>Draft genome sequence of Streptomyces sp. YSPA8.</title>
        <authorList>
            <person name="Moriuchi R."/>
            <person name="Dohra H."/>
            <person name="Yamamura H."/>
            <person name="Kodani S."/>
        </authorList>
    </citation>
    <scope>NUCLEOTIDE SEQUENCE [LARGE SCALE GENOMIC DNA]</scope>
    <source>
        <strain evidence="2 3">YSPA8</strain>
    </source>
</reference>
<protein>
    <submittedName>
        <fullName evidence="2">Esterase-like activity of phytase family protein</fullName>
    </submittedName>
</protein>
<dbReference type="RefSeq" id="WP_323445469.1">
    <property type="nucleotide sequence ID" value="NZ_BSBI01000001.1"/>
</dbReference>
<name>A0ABQ5NSQ1_9ACTN</name>
<feature type="signal peptide" evidence="1">
    <location>
        <begin position="1"/>
        <end position="29"/>
    </location>
</feature>
<dbReference type="EMBL" id="BSBI01000001">
    <property type="protein sequence ID" value="GLF93394.1"/>
    <property type="molecule type" value="Genomic_DNA"/>
</dbReference>